<protein>
    <submittedName>
        <fullName evidence="1">Uncharacterized protein</fullName>
    </submittedName>
</protein>
<evidence type="ECO:0000313" key="1">
    <source>
        <dbReference type="EMBL" id="OGG26424.1"/>
    </source>
</evidence>
<dbReference type="Proteomes" id="UP000176609">
    <property type="component" value="Unassembled WGS sequence"/>
</dbReference>
<comment type="caution">
    <text evidence="1">The sequence shown here is derived from an EMBL/GenBank/DDBJ whole genome shotgun (WGS) entry which is preliminary data.</text>
</comment>
<name>A0A1F6AP09_9BACT</name>
<organism evidence="1 2">
    <name type="scientific">Candidatus Gottesmanbacteria bacterium RIFCSPLOWO2_01_FULL_39_12b</name>
    <dbReference type="NCBI Taxonomy" id="1798388"/>
    <lineage>
        <taxon>Bacteria</taxon>
        <taxon>Candidatus Gottesmaniibacteriota</taxon>
    </lineage>
</organism>
<reference evidence="1 2" key="1">
    <citation type="journal article" date="2016" name="Nat. Commun.">
        <title>Thousands of microbial genomes shed light on interconnected biogeochemical processes in an aquifer system.</title>
        <authorList>
            <person name="Anantharaman K."/>
            <person name="Brown C.T."/>
            <person name="Hug L.A."/>
            <person name="Sharon I."/>
            <person name="Castelle C.J."/>
            <person name="Probst A.J."/>
            <person name="Thomas B.C."/>
            <person name="Singh A."/>
            <person name="Wilkins M.J."/>
            <person name="Karaoz U."/>
            <person name="Brodie E.L."/>
            <person name="Williams K.H."/>
            <person name="Hubbard S.S."/>
            <person name="Banfield J.F."/>
        </authorList>
    </citation>
    <scope>NUCLEOTIDE SEQUENCE [LARGE SCALE GENOMIC DNA]</scope>
</reference>
<evidence type="ECO:0000313" key="2">
    <source>
        <dbReference type="Proteomes" id="UP000176609"/>
    </source>
</evidence>
<dbReference type="AlphaFoldDB" id="A0A1F6AP09"/>
<proteinExistence type="predicted"/>
<sequence length="69" mass="8142">MQTSLPYLYGQIEYLEKNLSLLKKTVVSMARKKKVIKSLYGSLPKVNLSFTEFNKIRKIISSTWENEWK</sequence>
<accession>A0A1F6AP09</accession>
<gene>
    <name evidence="1" type="ORF">A2960_06110</name>
</gene>
<dbReference type="EMBL" id="MFJR01000009">
    <property type="protein sequence ID" value="OGG26424.1"/>
    <property type="molecule type" value="Genomic_DNA"/>
</dbReference>